<keyword evidence="2" id="KW-1185">Reference proteome</keyword>
<evidence type="ECO:0000313" key="2">
    <source>
        <dbReference type="Proteomes" id="UP000198403"/>
    </source>
</evidence>
<accession>A0A238XAG1</accession>
<dbReference type="AlphaFoldDB" id="A0A238XAG1"/>
<reference evidence="1 2" key="1">
    <citation type="submission" date="2017-06" db="EMBL/GenBank/DDBJ databases">
        <authorList>
            <person name="Kim H.J."/>
            <person name="Triplett B.A."/>
        </authorList>
    </citation>
    <scope>NUCLEOTIDE SEQUENCE [LARGE SCALE GENOMIC DNA]</scope>
    <source>
        <strain evidence="1 2">DSM 44272</strain>
    </source>
</reference>
<gene>
    <name evidence="1" type="ORF">SAMN06272737_11223</name>
</gene>
<dbReference type="Proteomes" id="UP000198403">
    <property type="component" value="Unassembled WGS sequence"/>
</dbReference>
<dbReference type="EMBL" id="FZNO01000012">
    <property type="protein sequence ID" value="SNR54839.1"/>
    <property type="molecule type" value="Genomic_DNA"/>
</dbReference>
<protein>
    <submittedName>
        <fullName evidence="1">Uncharacterized protein</fullName>
    </submittedName>
</protein>
<evidence type="ECO:0000313" key="1">
    <source>
        <dbReference type="EMBL" id="SNR54839.1"/>
    </source>
</evidence>
<name>A0A238XAG1_9ACTN</name>
<dbReference type="OrthoDB" id="4319458at2"/>
<organism evidence="1 2">
    <name type="scientific">Blastococcus mobilis</name>
    <dbReference type="NCBI Taxonomy" id="1938746"/>
    <lineage>
        <taxon>Bacteria</taxon>
        <taxon>Bacillati</taxon>
        <taxon>Actinomycetota</taxon>
        <taxon>Actinomycetes</taxon>
        <taxon>Geodermatophilales</taxon>
        <taxon>Geodermatophilaceae</taxon>
        <taxon>Blastococcus</taxon>
    </lineage>
</organism>
<proteinExistence type="predicted"/>
<dbReference type="RefSeq" id="WP_089336837.1">
    <property type="nucleotide sequence ID" value="NZ_FZNO01000012.1"/>
</dbReference>
<sequence length="385" mass="40599">MSPSRALTRGAVLVLFAGTAACGVDSVAPKVELRDALAAFAEARSGSVVVSLASSEEDVRAFLIAAGEDAAAADDSVLRDLLGAELAIAYDHGEDETGTADDTSRLRVLFDDEDHGELRVVDEILYARVDLPALTERFPDMTEGVDELEAELDAADLGSLQETAEAALAGDWVSVDMGEGSWFAEQQKIMEEEGMPLPEDVGQRVMDLAGKAMDASVAVRRAGDRLIATVNTREMYAQVGDELTELLAEIMPGAEEGMPPAREVPDQEVSASFWVEDGELQRVELDLAQFRDGPAGHFVICVEAADGEPIEAPDDAVAVDVEELIAMSGATPQLLPGGSVGAGGTDVGATAMAKSISMDFQVYAEMEGVPPTVEHLPMIAEYSPG</sequence>
<dbReference type="PROSITE" id="PS51257">
    <property type="entry name" value="PROKAR_LIPOPROTEIN"/>
    <property type="match status" value="1"/>
</dbReference>